<evidence type="ECO:0000313" key="3">
    <source>
        <dbReference type="Proteomes" id="UP001642487"/>
    </source>
</evidence>
<reference evidence="2 3" key="1">
    <citation type="submission" date="2024-03" db="EMBL/GenBank/DDBJ databases">
        <authorList>
            <person name="Gkanogiannis A."/>
            <person name="Becerra Lopez-Lavalle L."/>
        </authorList>
    </citation>
    <scope>NUCLEOTIDE SEQUENCE [LARGE SCALE GENOMIC DNA]</scope>
</reference>
<name>A0ABP0ZAD2_9ROSI</name>
<evidence type="ECO:0000313" key="2">
    <source>
        <dbReference type="EMBL" id="CAK9329439.1"/>
    </source>
</evidence>
<dbReference type="Proteomes" id="UP001642487">
    <property type="component" value="Chromosome 9"/>
</dbReference>
<keyword evidence="3" id="KW-1185">Reference proteome</keyword>
<evidence type="ECO:0000256" key="1">
    <source>
        <dbReference type="SAM" id="MobiDB-lite"/>
    </source>
</evidence>
<protein>
    <submittedName>
        <fullName evidence="2">Uncharacterized protein</fullName>
    </submittedName>
</protein>
<sequence length="66" mass="7389">MTMVDKIVTIQTRKFITNWLLSRLEARAEGKVNCNSSEGEEEQSQEDSRSKENKGLGCSAKAGRKN</sequence>
<gene>
    <name evidence="2" type="ORF">CITCOLO1_LOCUS21895</name>
</gene>
<proteinExistence type="predicted"/>
<organism evidence="2 3">
    <name type="scientific">Citrullus colocynthis</name>
    <name type="common">colocynth</name>
    <dbReference type="NCBI Taxonomy" id="252529"/>
    <lineage>
        <taxon>Eukaryota</taxon>
        <taxon>Viridiplantae</taxon>
        <taxon>Streptophyta</taxon>
        <taxon>Embryophyta</taxon>
        <taxon>Tracheophyta</taxon>
        <taxon>Spermatophyta</taxon>
        <taxon>Magnoliopsida</taxon>
        <taxon>eudicotyledons</taxon>
        <taxon>Gunneridae</taxon>
        <taxon>Pentapetalae</taxon>
        <taxon>rosids</taxon>
        <taxon>fabids</taxon>
        <taxon>Cucurbitales</taxon>
        <taxon>Cucurbitaceae</taxon>
        <taxon>Benincaseae</taxon>
        <taxon>Citrullus</taxon>
    </lineage>
</organism>
<feature type="region of interest" description="Disordered" evidence="1">
    <location>
        <begin position="29"/>
        <end position="66"/>
    </location>
</feature>
<accession>A0ABP0ZAD2</accession>
<dbReference type="EMBL" id="OZ021743">
    <property type="protein sequence ID" value="CAK9329439.1"/>
    <property type="molecule type" value="Genomic_DNA"/>
</dbReference>